<reference evidence="1 2" key="1">
    <citation type="journal article" date="2015" name="Genome Biol.">
        <title>Comparative genomics of Steinernema reveals deeply conserved gene regulatory networks.</title>
        <authorList>
            <person name="Dillman A.R."/>
            <person name="Macchietto M."/>
            <person name="Porter C.F."/>
            <person name="Rogers A."/>
            <person name="Williams B."/>
            <person name="Antoshechkin I."/>
            <person name="Lee M.M."/>
            <person name="Goodwin Z."/>
            <person name="Lu X."/>
            <person name="Lewis E.E."/>
            <person name="Goodrich-Blair H."/>
            <person name="Stock S.P."/>
            <person name="Adams B.J."/>
            <person name="Sternberg P.W."/>
            <person name="Mortazavi A."/>
        </authorList>
    </citation>
    <scope>NUCLEOTIDE SEQUENCE [LARGE SCALE GENOMIC DNA]</scope>
    <source>
        <strain evidence="1 2">ALL</strain>
    </source>
</reference>
<reference evidence="1 2" key="2">
    <citation type="journal article" date="2019" name="G3 (Bethesda)">
        <title>Hybrid Assembly of the Genome of the Entomopathogenic Nematode Steinernema carpocapsae Identifies the X-Chromosome.</title>
        <authorList>
            <person name="Serra L."/>
            <person name="Macchietto M."/>
            <person name="Macias-Munoz A."/>
            <person name="McGill C.J."/>
            <person name="Rodriguez I.M."/>
            <person name="Rodriguez B."/>
            <person name="Murad R."/>
            <person name="Mortazavi A."/>
        </authorList>
    </citation>
    <scope>NUCLEOTIDE SEQUENCE [LARGE SCALE GENOMIC DNA]</scope>
    <source>
        <strain evidence="1 2">ALL</strain>
    </source>
</reference>
<proteinExistence type="predicted"/>
<gene>
    <name evidence="1" type="ORF">L596_013904</name>
</gene>
<comment type="caution">
    <text evidence="1">The sequence shown here is derived from an EMBL/GenBank/DDBJ whole genome shotgun (WGS) entry which is preliminary data.</text>
</comment>
<name>A0A4U5P2X8_STECR</name>
<dbReference type="EMBL" id="AZBU02000003">
    <property type="protein sequence ID" value="TKR89863.1"/>
    <property type="molecule type" value="Genomic_DNA"/>
</dbReference>
<evidence type="ECO:0000313" key="2">
    <source>
        <dbReference type="Proteomes" id="UP000298663"/>
    </source>
</evidence>
<organism evidence="1 2">
    <name type="scientific">Steinernema carpocapsae</name>
    <name type="common">Entomopathogenic nematode</name>
    <dbReference type="NCBI Taxonomy" id="34508"/>
    <lineage>
        <taxon>Eukaryota</taxon>
        <taxon>Metazoa</taxon>
        <taxon>Ecdysozoa</taxon>
        <taxon>Nematoda</taxon>
        <taxon>Chromadorea</taxon>
        <taxon>Rhabditida</taxon>
        <taxon>Tylenchina</taxon>
        <taxon>Panagrolaimomorpha</taxon>
        <taxon>Strongyloidoidea</taxon>
        <taxon>Steinernematidae</taxon>
        <taxon>Steinernema</taxon>
    </lineage>
</organism>
<accession>A0A4U5P2X8</accession>
<protein>
    <submittedName>
        <fullName evidence="1">Uncharacterized protein</fullName>
    </submittedName>
</protein>
<keyword evidence="2" id="KW-1185">Reference proteome</keyword>
<evidence type="ECO:0000313" key="1">
    <source>
        <dbReference type="EMBL" id="TKR89863.1"/>
    </source>
</evidence>
<dbReference type="AlphaFoldDB" id="A0A4U5P2X8"/>
<sequence>MPSEFAQAICVSYKWIQDQTCARVNFADRRPCDRGSKIARVDPNPTYERMNFADPLKILASPSRWPLS</sequence>
<dbReference type="Proteomes" id="UP000298663">
    <property type="component" value="Unassembled WGS sequence"/>
</dbReference>